<dbReference type="GO" id="GO:0006427">
    <property type="term" value="P:histidyl-tRNA aminoacylation"/>
    <property type="evidence" value="ECO:0007669"/>
    <property type="project" value="TreeGrafter"/>
</dbReference>
<feature type="domain" description="Aminoacyl-transfer RNA synthetases class-II family profile" evidence="1">
    <location>
        <begin position="1"/>
        <end position="285"/>
    </location>
</feature>
<reference evidence="2" key="1">
    <citation type="submission" date="2016-10" db="EMBL/GenBank/DDBJ databases">
        <authorList>
            <person name="de Groot N.N."/>
        </authorList>
    </citation>
    <scope>NUCLEOTIDE SEQUENCE</scope>
</reference>
<dbReference type="InterPro" id="IPR004516">
    <property type="entry name" value="HisRS/HisZ"/>
</dbReference>
<dbReference type="GO" id="GO:0003879">
    <property type="term" value="F:ATP phosphoribosyltransferase activity"/>
    <property type="evidence" value="ECO:0007669"/>
    <property type="project" value="UniProtKB-EC"/>
</dbReference>
<evidence type="ECO:0000259" key="1">
    <source>
        <dbReference type="PROSITE" id="PS50862"/>
    </source>
</evidence>
<name>A0A1W1CDR7_9ZZZZ</name>
<sequence>MILEHEIPNGSKLYFAKSAKLKRHIEHTASEVLDANGYEEIVTPIFSYHQHKSIADERELIRINDEKNNALSLRADSTIDVVRIIQKRLGHNTKQKKWFYIQPVFTYPTNEQYQVGVEYMGETKLSSVMNLAVAIFEKLDLNPLMQISNMKIPELLTEMFSELSLDDFRHINIDKFINLKEEWLTKLVYLQYVAQVDEIIAIAPKAIADELVKMKELCENMQCANAVLAPMYYAKMLYYDELYVRCIVDNEVYARGGRYKDGELTSVGFAIYTDALCEALEKEEK</sequence>
<dbReference type="SUPFAM" id="SSF55681">
    <property type="entry name" value="Class II aaRS and biotin synthetases"/>
    <property type="match status" value="1"/>
</dbReference>
<protein>
    <submittedName>
        <fullName evidence="2">ATP phosphoribosyltransferase regulatory subunit, divergent variant</fullName>
        <ecNumber evidence="2">2.4.2.17</ecNumber>
    </submittedName>
</protein>
<proteinExistence type="predicted"/>
<evidence type="ECO:0000313" key="2">
    <source>
        <dbReference type="EMBL" id="SFV63939.1"/>
    </source>
</evidence>
<dbReference type="NCBIfam" id="NF008946">
    <property type="entry name" value="PRK12293.1"/>
    <property type="match status" value="1"/>
</dbReference>
<dbReference type="InterPro" id="IPR045864">
    <property type="entry name" value="aa-tRNA-synth_II/BPL/LPL"/>
</dbReference>
<gene>
    <name evidence="2" type="ORF">MNB_SM-6-495</name>
</gene>
<organism evidence="2">
    <name type="scientific">hydrothermal vent metagenome</name>
    <dbReference type="NCBI Taxonomy" id="652676"/>
    <lineage>
        <taxon>unclassified sequences</taxon>
        <taxon>metagenomes</taxon>
        <taxon>ecological metagenomes</taxon>
    </lineage>
</organism>
<dbReference type="PANTHER" id="PTHR43707">
    <property type="entry name" value="HISTIDYL-TRNA SYNTHETASE"/>
    <property type="match status" value="1"/>
</dbReference>
<dbReference type="EMBL" id="FPHK01000073">
    <property type="protein sequence ID" value="SFV63939.1"/>
    <property type="molecule type" value="Genomic_DNA"/>
</dbReference>
<dbReference type="AlphaFoldDB" id="A0A1W1CDR7"/>
<dbReference type="PROSITE" id="PS50862">
    <property type="entry name" value="AA_TRNA_LIGASE_II"/>
    <property type="match status" value="1"/>
</dbReference>
<keyword evidence="2" id="KW-0328">Glycosyltransferase</keyword>
<keyword evidence="2" id="KW-0808">Transferase</keyword>
<dbReference type="Gene3D" id="3.30.930.10">
    <property type="entry name" value="Bira Bifunctional Protein, Domain 2"/>
    <property type="match status" value="1"/>
</dbReference>
<accession>A0A1W1CDR7</accession>
<dbReference type="InterPro" id="IPR041715">
    <property type="entry name" value="HisRS-like_core"/>
</dbReference>
<dbReference type="InterPro" id="IPR006195">
    <property type="entry name" value="aa-tRNA-synth_II"/>
</dbReference>
<dbReference type="GO" id="GO:0005737">
    <property type="term" value="C:cytoplasm"/>
    <property type="evidence" value="ECO:0007669"/>
    <property type="project" value="InterPro"/>
</dbReference>
<dbReference type="PANTHER" id="PTHR43707:SF1">
    <property type="entry name" value="HISTIDINE--TRNA LIGASE, MITOCHONDRIAL-RELATED"/>
    <property type="match status" value="1"/>
</dbReference>
<dbReference type="Pfam" id="PF13393">
    <property type="entry name" value="tRNA-synt_His"/>
    <property type="match status" value="1"/>
</dbReference>
<dbReference type="GO" id="GO:0004821">
    <property type="term" value="F:histidine-tRNA ligase activity"/>
    <property type="evidence" value="ECO:0007669"/>
    <property type="project" value="TreeGrafter"/>
</dbReference>
<dbReference type="EC" id="2.4.2.17" evidence="2"/>